<dbReference type="Proteomes" id="UP000261340">
    <property type="component" value="Unplaced"/>
</dbReference>
<evidence type="ECO:0000313" key="3">
    <source>
        <dbReference type="Proteomes" id="UP000261340"/>
    </source>
</evidence>
<evidence type="ECO:0008006" key="4">
    <source>
        <dbReference type="Google" id="ProtNLM"/>
    </source>
</evidence>
<protein>
    <recommendedName>
        <fullName evidence="4">Coiled-coil domain containing 122</fullName>
    </recommendedName>
</protein>
<keyword evidence="1" id="KW-0175">Coiled coil</keyword>
<keyword evidence="3" id="KW-1185">Reference proteome</keyword>
<dbReference type="OMA" id="EFEIHAQ"/>
<reference evidence="2" key="1">
    <citation type="submission" date="2025-08" db="UniProtKB">
        <authorList>
            <consortium name="Ensembl"/>
        </authorList>
    </citation>
    <scope>IDENTIFICATION</scope>
</reference>
<proteinExistence type="predicted"/>
<name>A0A3Q0QU00_AMPCI</name>
<organism evidence="2 3">
    <name type="scientific">Amphilophus citrinellus</name>
    <name type="common">Midas cichlid</name>
    <name type="synonym">Cichlasoma citrinellum</name>
    <dbReference type="NCBI Taxonomy" id="61819"/>
    <lineage>
        <taxon>Eukaryota</taxon>
        <taxon>Metazoa</taxon>
        <taxon>Chordata</taxon>
        <taxon>Craniata</taxon>
        <taxon>Vertebrata</taxon>
        <taxon>Euteleostomi</taxon>
        <taxon>Actinopterygii</taxon>
        <taxon>Neopterygii</taxon>
        <taxon>Teleostei</taxon>
        <taxon>Neoteleostei</taxon>
        <taxon>Acanthomorphata</taxon>
        <taxon>Ovalentaria</taxon>
        <taxon>Cichlomorphae</taxon>
        <taxon>Cichliformes</taxon>
        <taxon>Cichlidae</taxon>
        <taxon>New World cichlids</taxon>
        <taxon>Cichlasomatinae</taxon>
        <taxon>Heroini</taxon>
        <taxon>Amphilophus</taxon>
    </lineage>
</organism>
<evidence type="ECO:0000256" key="1">
    <source>
        <dbReference type="SAM" id="Coils"/>
    </source>
</evidence>
<evidence type="ECO:0000313" key="2">
    <source>
        <dbReference type="Ensembl" id="ENSACIP00000001797.1"/>
    </source>
</evidence>
<accession>A0A3Q0QU00</accession>
<dbReference type="Ensembl" id="ENSACIT00000001873.1">
    <property type="protein sequence ID" value="ENSACIP00000001797.1"/>
    <property type="gene ID" value="ENSACIG00000001473.1"/>
</dbReference>
<reference evidence="2" key="2">
    <citation type="submission" date="2025-09" db="UniProtKB">
        <authorList>
            <consortium name="Ensembl"/>
        </authorList>
    </citation>
    <scope>IDENTIFICATION</scope>
</reference>
<feature type="coiled-coil region" evidence="1">
    <location>
        <begin position="68"/>
        <end position="95"/>
    </location>
</feature>
<dbReference type="GeneTree" id="ENSGT00940000175375"/>
<dbReference type="AlphaFoldDB" id="A0A3Q0QU00"/>
<sequence length="274" mass="31486">FLQTFNNCFSLFPGQPGFSLTKAVEDVSQHSYARTESLLTSLDFLVCFIFQATLSEIERKSEVTDKELRSKMREILVLESEVEQLEQQTKLLHDRCAYIGKENAELQVLIAEEEEAAQAALAGFSAYRNKMEAHRAAVLHAASQTKAHKELKEKKELVLMLRQKKEELKKDLENPNGNTVQMAKVVYHTFILSQRSSSEICSVHNHYMLMCFLQREVNALKEEISLKMKTISEKRGQLQKELEICAQIKKDIEVCRLTQQKTGKTYEAECCHCF</sequence>
<dbReference type="STRING" id="61819.ENSACIP00000001797"/>